<feature type="transmembrane region" description="Helical" evidence="8">
    <location>
        <begin position="155"/>
        <end position="175"/>
    </location>
</feature>
<feature type="transmembrane region" description="Helical" evidence="8">
    <location>
        <begin position="15"/>
        <end position="33"/>
    </location>
</feature>
<feature type="transmembrane region" description="Helical" evidence="8">
    <location>
        <begin position="470"/>
        <end position="491"/>
    </location>
</feature>
<reference evidence="11 12" key="2">
    <citation type="submission" date="2024-07" db="EMBL/GenBank/DDBJ databases">
        <authorList>
            <person name="Akdeniz Z."/>
        </authorList>
    </citation>
    <scope>NUCLEOTIDE SEQUENCE [LARGE SCALE GENOMIC DNA]</scope>
</reference>
<comment type="subcellular location">
    <subcellularLocation>
        <location evidence="1">Membrane</location>
        <topology evidence="1">Multi-pass membrane protein</topology>
    </subcellularLocation>
</comment>
<dbReference type="EMBL" id="CATOUU010000833">
    <property type="protein sequence ID" value="CAI9952530.1"/>
    <property type="molecule type" value="Genomic_DNA"/>
</dbReference>
<keyword evidence="5" id="KW-0029">Amino-acid transport</keyword>
<protein>
    <submittedName>
        <fullName evidence="10">Amino acid transporter family protein</fullName>
    </submittedName>
    <submittedName>
        <fullName evidence="11">Amino_acid transporter family protein</fullName>
    </submittedName>
</protein>
<dbReference type="GO" id="GO:0016020">
    <property type="term" value="C:membrane"/>
    <property type="evidence" value="ECO:0007669"/>
    <property type="project" value="UniProtKB-SubCell"/>
</dbReference>
<evidence type="ECO:0000313" key="10">
    <source>
        <dbReference type="EMBL" id="CAI9952530.1"/>
    </source>
</evidence>
<comment type="similarity">
    <text evidence="2">Belongs to the amino acid/polyamine transporter 2 family.</text>
</comment>
<evidence type="ECO:0000313" key="12">
    <source>
        <dbReference type="Proteomes" id="UP001642409"/>
    </source>
</evidence>
<evidence type="ECO:0000256" key="5">
    <source>
        <dbReference type="ARBA" id="ARBA00022970"/>
    </source>
</evidence>
<evidence type="ECO:0000256" key="3">
    <source>
        <dbReference type="ARBA" id="ARBA00022448"/>
    </source>
</evidence>
<feature type="transmembrane region" description="Helical" evidence="8">
    <location>
        <begin position="86"/>
        <end position="106"/>
    </location>
</feature>
<dbReference type="AlphaFoldDB" id="A0AA86Q557"/>
<evidence type="ECO:0000256" key="7">
    <source>
        <dbReference type="ARBA" id="ARBA00023136"/>
    </source>
</evidence>
<feature type="transmembrane region" description="Helical" evidence="8">
    <location>
        <begin position="195"/>
        <end position="216"/>
    </location>
</feature>
<evidence type="ECO:0000256" key="4">
    <source>
        <dbReference type="ARBA" id="ARBA00022692"/>
    </source>
</evidence>
<dbReference type="PROSITE" id="PS51257">
    <property type="entry name" value="PROKAR_LIPOPROTEIN"/>
    <property type="match status" value="1"/>
</dbReference>
<feature type="transmembrane region" description="Helical" evidence="8">
    <location>
        <begin position="253"/>
        <end position="275"/>
    </location>
</feature>
<evidence type="ECO:0000256" key="1">
    <source>
        <dbReference type="ARBA" id="ARBA00004141"/>
    </source>
</evidence>
<feature type="transmembrane region" description="Helical" evidence="8">
    <location>
        <begin position="295"/>
        <end position="313"/>
    </location>
</feature>
<evidence type="ECO:0000259" key="9">
    <source>
        <dbReference type="Pfam" id="PF01490"/>
    </source>
</evidence>
<organism evidence="10">
    <name type="scientific">Hexamita inflata</name>
    <dbReference type="NCBI Taxonomy" id="28002"/>
    <lineage>
        <taxon>Eukaryota</taxon>
        <taxon>Metamonada</taxon>
        <taxon>Diplomonadida</taxon>
        <taxon>Hexamitidae</taxon>
        <taxon>Hexamitinae</taxon>
        <taxon>Hexamita</taxon>
    </lineage>
</organism>
<feature type="transmembrane region" description="Helical" evidence="8">
    <location>
        <begin position="39"/>
        <end position="61"/>
    </location>
</feature>
<feature type="transmembrane region" description="Helical" evidence="8">
    <location>
        <begin position="360"/>
        <end position="384"/>
    </location>
</feature>
<keyword evidence="4 8" id="KW-0812">Transmembrane</keyword>
<keyword evidence="7 8" id="KW-0472">Membrane</keyword>
<dbReference type="EMBL" id="CAXDID020000580">
    <property type="protein sequence ID" value="CAL6104214.1"/>
    <property type="molecule type" value="Genomic_DNA"/>
</dbReference>
<dbReference type="PANTHER" id="PTHR22950">
    <property type="entry name" value="AMINO ACID TRANSPORTER"/>
    <property type="match status" value="1"/>
</dbReference>
<feature type="transmembrane region" description="Helical" evidence="8">
    <location>
        <begin position="333"/>
        <end position="354"/>
    </location>
</feature>
<comment type="caution">
    <text evidence="10">The sequence shown here is derived from an EMBL/GenBank/DDBJ whole genome shotgun (WGS) entry which is preliminary data.</text>
</comment>
<proteinExistence type="inferred from homology"/>
<dbReference type="Pfam" id="PF01490">
    <property type="entry name" value="Aa_trans"/>
    <property type="match status" value="1"/>
</dbReference>
<feature type="domain" description="Amino acid transporter transmembrane" evidence="9">
    <location>
        <begin position="12"/>
        <end position="388"/>
    </location>
</feature>
<keyword evidence="3" id="KW-0813">Transport</keyword>
<gene>
    <name evidence="10" type="ORF">HINF_LOCUS40175</name>
    <name evidence="11" type="ORF">HINF_LOCUS72675</name>
</gene>
<sequence length="501" mass="56484">MKQQKGVNKQIQQSVFNLITQMAGSCLLAYPFVCYKLGWVMSIIIMIHSAVSMLICMYYYIQACYYTRAMSYKDLAVKLLGKKFGMVLDISLLVSYYGFMTAYVIISSRGVVNFVKNNFGYSMSTQITKIVICLCIIFPLTLLKSLKQLSRIATVAGMIIFVFVGSTVFYFFYAISNDGVLCTYKKDDAIIKISMSFPAFPSQSSLTQFLWFIMYLPSMHANLSTHPSMPRFLKELVAPYPQRLIMLHKSLRISIAIAVVLFVVVGFTGAATVGANIKQNFLQSFEPCGFLWSDLLSLFYALVVMINFPLVLYPLKTSLVQTFGHQIETKKGYMISVFINIAFITAALLLALFLETIVSIFGLFASIAGFFYYFFMPFYCFIIAKKLKSHYSQLDTITDNAQQLSILEQTKNQAVKDFTTKESVLVAKTTQELQGEGILDGDIPAQSFDENGFITEIQHPFKSVDINRKLTGIIIIIVYALICIEGVYMNMGDVIDGFKKK</sequence>
<evidence type="ECO:0000313" key="11">
    <source>
        <dbReference type="EMBL" id="CAL6104214.1"/>
    </source>
</evidence>
<keyword evidence="6 8" id="KW-1133">Transmembrane helix</keyword>
<dbReference type="PANTHER" id="PTHR22950:SF458">
    <property type="entry name" value="SODIUM-COUPLED NEUTRAL AMINO ACID TRANSPORTER 11-RELATED"/>
    <property type="match status" value="1"/>
</dbReference>
<dbReference type="GO" id="GO:0015179">
    <property type="term" value="F:L-amino acid transmembrane transporter activity"/>
    <property type="evidence" value="ECO:0007669"/>
    <property type="project" value="TreeGrafter"/>
</dbReference>
<dbReference type="Proteomes" id="UP001642409">
    <property type="component" value="Unassembled WGS sequence"/>
</dbReference>
<feature type="transmembrane region" description="Helical" evidence="8">
    <location>
        <begin position="126"/>
        <end position="143"/>
    </location>
</feature>
<accession>A0AA86Q557</accession>
<keyword evidence="12" id="KW-1185">Reference proteome</keyword>
<evidence type="ECO:0000256" key="8">
    <source>
        <dbReference type="SAM" id="Phobius"/>
    </source>
</evidence>
<evidence type="ECO:0000256" key="2">
    <source>
        <dbReference type="ARBA" id="ARBA00008066"/>
    </source>
</evidence>
<reference evidence="10" key="1">
    <citation type="submission" date="2023-06" db="EMBL/GenBank/DDBJ databases">
        <authorList>
            <person name="Kurt Z."/>
        </authorList>
    </citation>
    <scope>NUCLEOTIDE SEQUENCE</scope>
</reference>
<dbReference type="InterPro" id="IPR013057">
    <property type="entry name" value="AA_transpt_TM"/>
</dbReference>
<name>A0AA86Q557_9EUKA</name>
<evidence type="ECO:0000256" key="6">
    <source>
        <dbReference type="ARBA" id="ARBA00022989"/>
    </source>
</evidence>